<dbReference type="InterPro" id="IPR001878">
    <property type="entry name" value="Znf_CCHC"/>
</dbReference>
<feature type="domain" description="CCHC-type" evidence="4">
    <location>
        <begin position="927"/>
        <end position="941"/>
    </location>
</feature>
<dbReference type="GO" id="GO:0003676">
    <property type="term" value="F:nucleic acid binding"/>
    <property type="evidence" value="ECO:0007669"/>
    <property type="project" value="InterPro"/>
</dbReference>
<keyword evidence="2" id="KW-0175">Coiled coil</keyword>
<feature type="region of interest" description="Disordered" evidence="3">
    <location>
        <begin position="864"/>
        <end position="920"/>
    </location>
</feature>
<feature type="region of interest" description="Disordered" evidence="3">
    <location>
        <begin position="584"/>
        <end position="679"/>
    </location>
</feature>
<dbReference type="Gene3D" id="4.10.60.10">
    <property type="entry name" value="Zinc finger, CCHC-type"/>
    <property type="match status" value="1"/>
</dbReference>
<feature type="coiled-coil region" evidence="2">
    <location>
        <begin position="420"/>
        <end position="447"/>
    </location>
</feature>
<feature type="domain" description="CCHC-type" evidence="4">
    <location>
        <begin position="945"/>
        <end position="958"/>
    </location>
</feature>
<feature type="compositionally biased region" description="Basic and acidic residues" evidence="3">
    <location>
        <begin position="586"/>
        <end position="601"/>
    </location>
</feature>
<feature type="compositionally biased region" description="Polar residues" evidence="3">
    <location>
        <begin position="626"/>
        <end position="636"/>
    </location>
</feature>
<keyword evidence="1" id="KW-0863">Zinc-finger</keyword>
<evidence type="ECO:0000256" key="1">
    <source>
        <dbReference type="PROSITE-ProRule" id="PRU00047"/>
    </source>
</evidence>
<proteinExistence type="predicted"/>
<keyword evidence="6" id="KW-1185">Reference proteome</keyword>
<accession>A0A9N8V820</accession>
<keyword evidence="1" id="KW-0479">Metal-binding</keyword>
<feature type="compositionally biased region" description="Low complexity" evidence="3">
    <location>
        <begin position="871"/>
        <end position="905"/>
    </location>
</feature>
<sequence>MTEFELDPIAIYDNLVTLQVKPQSGGKNANNEAQLLSNLRIDTASVIKEIGRYRACDSGSCLYCREWASFVYKKNHTWTVKNQAQNVNGDNVGGNNVKKPKKAASDIHQHFCDLILQHGEKIKSSGSSNETADLVDVIVQKVFSWIKSPSNLYESPDTFAPVEFDTHHQVVPNLEHENDPSSLIDVIGIEKSHLYIQKDSFPLLKHISKVQQCNHTKPDWKYPSDIDLDRRVFNDHLFKEADKNEEALNESLGQVWSHVNNFLTSMLELEAKRDLSLGKGCLANLSKFLKEYQDECLLFHEYWAPVAEAYKKSGKSKKGTLTNSANVEDIDTAFHTYINNVKNVISLWEGGFIEKSVNDATQFGDEVQRTLVSILEESEERLVSGRVVEFHNNILQKCGDALRTVKDIKLLLSKRVSILHTEISQKSKELIQELEALEEAYKNESQKTTIGRLEKANNKEFRKRIKKIEMAVYGSRQNAIISIGNLFPVTDFTGIFTKSLEILMMEGEMWEAVQLGRHYKNYESTSQKLVSQRQKILNNYKEGIETGRKTLSGIIGRLFLKEAQRQQDETLALMKQESLLQSIEQGKQESGKKKKGEKDQSIAESVESSTPTESSKKSKKKKKKSGNVSATNTHILTPSMGKETGSESKSESPVDAKPAINPKITNHHENVNDSQKQLRQQQFLRNMITENSSKDTNSSSSMSSETASAPPLTSSTHDEKNKANGLPSKTHEINGRQLSVPPGLGPIPGDANPRPIPNGQTLPSNGIYDDVSKLNLDTLSRSDLTMLIQNLFTEKAQLVSTLISVQQEVKAMTDRYANLLEVARDREFQTIQMFETRKQQEMEEAMKYIQTLELRITQLEKQNHVGNNNESSSPKNSSSPGSPIGSSSTGQTTQSSSSGFSLFPTNRTSTGGSKKYSNPWRAPSSVRCGNCGDQGHVSQDCTIGCRYCGDLGHLSENCDSSILGGGSVNSDKSDKVIDQNNSSLI</sequence>
<evidence type="ECO:0000313" key="5">
    <source>
        <dbReference type="EMBL" id="CAG8440051.1"/>
    </source>
</evidence>
<dbReference type="EMBL" id="CAJVPQ010000045">
    <property type="protein sequence ID" value="CAG8440051.1"/>
    <property type="molecule type" value="Genomic_DNA"/>
</dbReference>
<dbReference type="SUPFAM" id="SSF57756">
    <property type="entry name" value="Retrovirus zinc finger-like domains"/>
    <property type="match status" value="1"/>
</dbReference>
<protein>
    <submittedName>
        <fullName evidence="5">4418_t:CDS:1</fullName>
    </submittedName>
</protein>
<dbReference type="Proteomes" id="UP000789570">
    <property type="component" value="Unassembled WGS sequence"/>
</dbReference>
<evidence type="ECO:0000313" key="6">
    <source>
        <dbReference type="Proteomes" id="UP000789570"/>
    </source>
</evidence>
<dbReference type="InterPro" id="IPR036875">
    <property type="entry name" value="Znf_CCHC_sf"/>
</dbReference>
<feature type="region of interest" description="Disordered" evidence="3">
    <location>
        <begin position="691"/>
        <end position="753"/>
    </location>
</feature>
<dbReference type="AlphaFoldDB" id="A0A9N8V820"/>
<evidence type="ECO:0000256" key="3">
    <source>
        <dbReference type="SAM" id="MobiDB-lite"/>
    </source>
</evidence>
<feature type="compositionally biased region" description="Polar residues" evidence="3">
    <location>
        <begin position="906"/>
        <end position="916"/>
    </location>
</feature>
<name>A0A9N8V820_9GLOM</name>
<evidence type="ECO:0000256" key="2">
    <source>
        <dbReference type="SAM" id="Coils"/>
    </source>
</evidence>
<dbReference type="OrthoDB" id="2148641at2759"/>
<comment type="caution">
    <text evidence="5">The sequence shown here is derived from an EMBL/GenBank/DDBJ whole genome shotgun (WGS) entry which is preliminary data.</text>
</comment>
<dbReference type="GO" id="GO:0008270">
    <property type="term" value="F:zinc ion binding"/>
    <property type="evidence" value="ECO:0007669"/>
    <property type="project" value="UniProtKB-KW"/>
</dbReference>
<dbReference type="SMART" id="SM00343">
    <property type="entry name" value="ZnF_C2HC"/>
    <property type="match status" value="2"/>
</dbReference>
<organism evidence="5 6">
    <name type="scientific">Funneliformis caledonium</name>
    <dbReference type="NCBI Taxonomy" id="1117310"/>
    <lineage>
        <taxon>Eukaryota</taxon>
        <taxon>Fungi</taxon>
        <taxon>Fungi incertae sedis</taxon>
        <taxon>Mucoromycota</taxon>
        <taxon>Glomeromycotina</taxon>
        <taxon>Glomeromycetes</taxon>
        <taxon>Glomerales</taxon>
        <taxon>Glomeraceae</taxon>
        <taxon>Funneliformis</taxon>
    </lineage>
</organism>
<feature type="compositionally biased region" description="Basic and acidic residues" evidence="3">
    <location>
        <begin position="644"/>
        <end position="654"/>
    </location>
</feature>
<feature type="compositionally biased region" description="Low complexity" evidence="3">
    <location>
        <begin position="691"/>
        <end position="709"/>
    </location>
</feature>
<feature type="compositionally biased region" description="Polar residues" evidence="3">
    <location>
        <begin position="602"/>
        <end position="613"/>
    </location>
</feature>
<keyword evidence="1" id="KW-0862">Zinc</keyword>
<evidence type="ECO:0000259" key="4">
    <source>
        <dbReference type="PROSITE" id="PS50158"/>
    </source>
</evidence>
<gene>
    <name evidence="5" type="ORF">FCALED_LOCUS452</name>
</gene>
<dbReference type="Pfam" id="PF00098">
    <property type="entry name" value="zf-CCHC"/>
    <property type="match status" value="1"/>
</dbReference>
<reference evidence="5" key="1">
    <citation type="submission" date="2021-06" db="EMBL/GenBank/DDBJ databases">
        <authorList>
            <person name="Kallberg Y."/>
            <person name="Tangrot J."/>
            <person name="Rosling A."/>
        </authorList>
    </citation>
    <scope>NUCLEOTIDE SEQUENCE</scope>
    <source>
        <strain evidence="5">UK204</strain>
    </source>
</reference>
<dbReference type="PROSITE" id="PS50158">
    <property type="entry name" value="ZF_CCHC"/>
    <property type="match status" value="2"/>
</dbReference>